<protein>
    <submittedName>
        <fullName evidence="2">Capsid scaffolding protein</fullName>
    </submittedName>
</protein>
<name>A0A8S5QL11_9CAUD</name>
<feature type="region of interest" description="Disordered" evidence="1">
    <location>
        <begin position="261"/>
        <end position="281"/>
    </location>
</feature>
<reference evidence="2" key="1">
    <citation type="journal article" date="2021" name="Proc. Natl. Acad. Sci. U.S.A.">
        <title>A Catalog of Tens of Thousands of Viruses from Human Metagenomes Reveals Hidden Associations with Chronic Diseases.</title>
        <authorList>
            <person name="Tisza M.J."/>
            <person name="Buck C.B."/>
        </authorList>
    </citation>
    <scope>NUCLEOTIDE SEQUENCE</scope>
    <source>
        <strain evidence="2">Ctitt1</strain>
    </source>
</reference>
<dbReference type="Pfam" id="PF05929">
    <property type="entry name" value="Phage_GPO"/>
    <property type="match status" value="1"/>
</dbReference>
<feature type="compositionally biased region" description="Basic and acidic residues" evidence="1">
    <location>
        <begin position="172"/>
        <end position="183"/>
    </location>
</feature>
<dbReference type="InterPro" id="IPR009228">
    <property type="entry name" value="Capsid_scaffold_GpO"/>
</dbReference>
<evidence type="ECO:0000256" key="1">
    <source>
        <dbReference type="SAM" id="MobiDB-lite"/>
    </source>
</evidence>
<accession>A0A8S5QL11</accession>
<evidence type="ECO:0000313" key="2">
    <source>
        <dbReference type="EMBL" id="DAE19483.1"/>
    </source>
</evidence>
<proteinExistence type="predicted"/>
<dbReference type="EMBL" id="BK015676">
    <property type="protein sequence ID" value="DAE19483.1"/>
    <property type="molecule type" value="Genomic_DNA"/>
</dbReference>
<organism evidence="2">
    <name type="scientific">Myoviridae sp. ctitt1</name>
    <dbReference type="NCBI Taxonomy" id="2825157"/>
    <lineage>
        <taxon>Viruses</taxon>
        <taxon>Duplodnaviria</taxon>
        <taxon>Heunggongvirae</taxon>
        <taxon>Uroviricota</taxon>
        <taxon>Caudoviricetes</taxon>
    </lineage>
</organism>
<sequence>MKQTPTAWFCVATAGPTVDGREIKEQWLTEAAETYNAAEYTAMIWPSSVDRHQKWYNLGTVHSVKCETVNGKVKLYARFLPNKWMMSLNRDDQQKLFPSVEILENFASTGKHYLAGIAVTDLPASTGTDRLEFSGAPNVISFCSGEPMTEVADKESFLTRLFSRLPQSPEQGARDPDNNQEDDKMNEQQFTQLMSVFNTAVEKMGTAVDEIKSFSAKQNTTVIENNQNGLEGDQPQVVTVEQFTALDGKVDQLLQKFTALSGEATEQPNGEPAQGVPEYLV</sequence>
<feature type="region of interest" description="Disordered" evidence="1">
    <location>
        <begin position="164"/>
        <end position="183"/>
    </location>
</feature>
<dbReference type="GO" id="GO:0019069">
    <property type="term" value="P:viral capsid assembly"/>
    <property type="evidence" value="ECO:0007669"/>
    <property type="project" value="InterPro"/>
</dbReference>